<protein>
    <submittedName>
        <fullName evidence="2">Uncharacterized protein</fullName>
    </submittedName>
</protein>
<feature type="compositionally biased region" description="Polar residues" evidence="1">
    <location>
        <begin position="8"/>
        <end position="19"/>
    </location>
</feature>
<dbReference type="Proteomes" id="UP000265000">
    <property type="component" value="Unplaced"/>
</dbReference>
<evidence type="ECO:0000313" key="2">
    <source>
        <dbReference type="Ensembl" id="ENSFHEP00000000510.1"/>
    </source>
</evidence>
<sequence>MNCEEMNPPSNRTFTSITSPCLPPRSAQNSLSLSSHCSPVSSNSVSLPNKGAGAGLKQDRMRKTRYDRKEGFTKDRKPRDMSERTGGRDGGTDRRWRRLSGGDVSEAKW</sequence>
<evidence type="ECO:0000313" key="3">
    <source>
        <dbReference type="Proteomes" id="UP000265000"/>
    </source>
</evidence>
<accession>A0A3Q2NNM4</accession>
<evidence type="ECO:0000256" key="1">
    <source>
        <dbReference type="SAM" id="MobiDB-lite"/>
    </source>
</evidence>
<feature type="compositionally biased region" description="Basic and acidic residues" evidence="1">
    <location>
        <begin position="67"/>
        <end position="94"/>
    </location>
</feature>
<keyword evidence="3" id="KW-1185">Reference proteome</keyword>
<dbReference type="Ensembl" id="ENSFHET00000015400.1">
    <property type="protein sequence ID" value="ENSFHEP00000000510.1"/>
    <property type="gene ID" value="ENSFHEG00000001228.1"/>
</dbReference>
<dbReference type="AlphaFoldDB" id="A0A3Q2NNM4"/>
<reference evidence="2" key="1">
    <citation type="submission" date="2025-08" db="UniProtKB">
        <authorList>
            <consortium name="Ensembl"/>
        </authorList>
    </citation>
    <scope>IDENTIFICATION</scope>
</reference>
<feature type="region of interest" description="Disordered" evidence="1">
    <location>
        <begin position="1"/>
        <end position="109"/>
    </location>
</feature>
<name>A0A3Q2NNM4_FUNHE</name>
<feature type="compositionally biased region" description="Low complexity" evidence="1">
    <location>
        <begin position="29"/>
        <end position="49"/>
    </location>
</feature>
<reference evidence="2" key="2">
    <citation type="submission" date="2025-09" db="UniProtKB">
        <authorList>
            <consortium name="Ensembl"/>
        </authorList>
    </citation>
    <scope>IDENTIFICATION</scope>
</reference>
<organism evidence="2 3">
    <name type="scientific">Fundulus heteroclitus</name>
    <name type="common">Killifish</name>
    <name type="synonym">Mummichog</name>
    <dbReference type="NCBI Taxonomy" id="8078"/>
    <lineage>
        <taxon>Eukaryota</taxon>
        <taxon>Metazoa</taxon>
        <taxon>Chordata</taxon>
        <taxon>Craniata</taxon>
        <taxon>Vertebrata</taxon>
        <taxon>Euteleostomi</taxon>
        <taxon>Actinopterygii</taxon>
        <taxon>Neopterygii</taxon>
        <taxon>Teleostei</taxon>
        <taxon>Neoteleostei</taxon>
        <taxon>Acanthomorphata</taxon>
        <taxon>Ovalentaria</taxon>
        <taxon>Atherinomorphae</taxon>
        <taxon>Cyprinodontiformes</taxon>
        <taxon>Fundulidae</taxon>
        <taxon>Fundulus</taxon>
    </lineage>
</organism>
<proteinExistence type="predicted"/>